<comment type="caution">
    <text evidence="1">The sequence shown here is derived from an EMBL/GenBank/DDBJ whole genome shotgun (WGS) entry which is preliminary data.</text>
</comment>
<dbReference type="Proteomes" id="UP000297564">
    <property type="component" value="Unassembled WGS sequence"/>
</dbReference>
<reference evidence="1 2" key="1">
    <citation type="submission" date="2019-03" db="EMBL/GenBank/DDBJ databases">
        <title>Ramlibacter rhizophilus CCTCC AB2015357, whole genome shotgun sequence.</title>
        <authorList>
            <person name="Zhang X."/>
            <person name="Feng G."/>
            <person name="Zhu H."/>
        </authorList>
    </citation>
    <scope>NUCLEOTIDE SEQUENCE [LARGE SCALE GENOMIC DNA]</scope>
    <source>
        <strain evidence="1 2">CCTCC AB2015357</strain>
    </source>
</reference>
<keyword evidence="2" id="KW-1185">Reference proteome</keyword>
<dbReference type="RefSeq" id="WP_135283254.1">
    <property type="nucleotide sequence ID" value="NZ_SMLL01000001.1"/>
</dbReference>
<protein>
    <submittedName>
        <fullName evidence="1">Uncharacterized protein</fullName>
    </submittedName>
</protein>
<organism evidence="1 2">
    <name type="scientific">Ramlibacter rhizophilus</name>
    <dbReference type="NCBI Taxonomy" id="1781167"/>
    <lineage>
        <taxon>Bacteria</taxon>
        <taxon>Pseudomonadati</taxon>
        <taxon>Pseudomonadota</taxon>
        <taxon>Betaproteobacteria</taxon>
        <taxon>Burkholderiales</taxon>
        <taxon>Comamonadaceae</taxon>
        <taxon>Ramlibacter</taxon>
    </lineage>
</organism>
<proteinExistence type="predicted"/>
<gene>
    <name evidence="1" type="ORF">EZ242_01030</name>
</gene>
<accession>A0A4Z0C0B3</accession>
<dbReference type="EMBL" id="SMLL01000001">
    <property type="protein sequence ID" value="TFZ04372.1"/>
    <property type="molecule type" value="Genomic_DNA"/>
</dbReference>
<evidence type="ECO:0000313" key="2">
    <source>
        <dbReference type="Proteomes" id="UP000297564"/>
    </source>
</evidence>
<name>A0A4Z0C0B3_9BURK</name>
<dbReference type="AlphaFoldDB" id="A0A4Z0C0B3"/>
<evidence type="ECO:0000313" key="1">
    <source>
        <dbReference type="EMBL" id="TFZ04372.1"/>
    </source>
</evidence>
<sequence>MKPTQAFLMAAGAALAALMLTLGKYRSMLPEEAAGSDGSGTYSDLAQPKAVGHERSAESVIPSSMAGGSVVTGSQSPLPIPEPGIRYVPLALQNLPDGWRDDLAAKLAALHETGSMSRGKLTHEFLSMDYMAENLRKHGLGKLHTQLAISPTDLQAVLGPAFQLLGADVQAKQVLDRGFSGFFQVLGNASTDVLVELSERQVDVPGGDGLVIAPEFNNTQVGASPATIESLSDERGAPVRNLQWATGDRTFHLSTKGLSTAEVLLLAQSVASRFTQMPFEGWRKPYALDVENPLHRISRPGLEQGAAAKAR</sequence>